<keyword evidence="2" id="KW-1185">Reference proteome</keyword>
<dbReference type="EMBL" id="JARQWQ010000028">
    <property type="protein sequence ID" value="KAK2562733.1"/>
    <property type="molecule type" value="Genomic_DNA"/>
</dbReference>
<sequence>MLNDDLRGTIKWCCRNSLLINPDKTKLLVIGVLQLTKTLSPLSVTLMGKIIEPVTTAKDLGVYIDNSLNYHDHINKISSSSIYELIMINRIKYLLDKETIPLLMHSFVFNKLLYCSLVWSSTSNKNIKKLQFLQNFAARIVLGLKKYDHISEGLRSLGWLDINHKLKFNACVMMCKCLNEGASTYLSQKFKKPSQIHSRTTRNCNNLALIKCRLATDKRSFSFRGAKAWNKVPKSIRDATSLNDFKRNLMKLFKET</sequence>
<protein>
    <recommendedName>
        <fullName evidence="3">Reverse transcriptase domain-containing protein</fullName>
    </recommendedName>
</protein>
<name>A0AAD9QK25_ACRCE</name>
<reference evidence="1" key="2">
    <citation type="journal article" date="2023" name="Science">
        <title>Genomic signatures of disease resistance in endangered staghorn corals.</title>
        <authorList>
            <person name="Vollmer S.V."/>
            <person name="Selwyn J.D."/>
            <person name="Despard B.A."/>
            <person name="Roesel C.L."/>
        </authorList>
    </citation>
    <scope>NUCLEOTIDE SEQUENCE</scope>
    <source>
        <strain evidence="1">K2</strain>
    </source>
</reference>
<accession>A0AAD9QK25</accession>
<evidence type="ECO:0008006" key="3">
    <source>
        <dbReference type="Google" id="ProtNLM"/>
    </source>
</evidence>
<proteinExistence type="predicted"/>
<evidence type="ECO:0000313" key="2">
    <source>
        <dbReference type="Proteomes" id="UP001249851"/>
    </source>
</evidence>
<dbReference type="PANTHER" id="PTHR33332">
    <property type="entry name" value="REVERSE TRANSCRIPTASE DOMAIN-CONTAINING PROTEIN"/>
    <property type="match status" value="1"/>
</dbReference>
<comment type="caution">
    <text evidence="1">The sequence shown here is derived from an EMBL/GenBank/DDBJ whole genome shotgun (WGS) entry which is preliminary data.</text>
</comment>
<organism evidence="1 2">
    <name type="scientific">Acropora cervicornis</name>
    <name type="common">Staghorn coral</name>
    <dbReference type="NCBI Taxonomy" id="6130"/>
    <lineage>
        <taxon>Eukaryota</taxon>
        <taxon>Metazoa</taxon>
        <taxon>Cnidaria</taxon>
        <taxon>Anthozoa</taxon>
        <taxon>Hexacorallia</taxon>
        <taxon>Scleractinia</taxon>
        <taxon>Astrocoeniina</taxon>
        <taxon>Acroporidae</taxon>
        <taxon>Acropora</taxon>
    </lineage>
</organism>
<dbReference type="Proteomes" id="UP001249851">
    <property type="component" value="Unassembled WGS sequence"/>
</dbReference>
<evidence type="ECO:0000313" key="1">
    <source>
        <dbReference type="EMBL" id="KAK2562733.1"/>
    </source>
</evidence>
<gene>
    <name evidence="1" type="ORF">P5673_014450</name>
</gene>
<dbReference type="AlphaFoldDB" id="A0AAD9QK25"/>
<reference evidence="1" key="1">
    <citation type="journal article" date="2023" name="G3 (Bethesda)">
        <title>Whole genome assembly and annotation of the endangered Caribbean coral Acropora cervicornis.</title>
        <authorList>
            <person name="Selwyn J.D."/>
            <person name="Vollmer S.V."/>
        </authorList>
    </citation>
    <scope>NUCLEOTIDE SEQUENCE</scope>
    <source>
        <strain evidence="1">K2</strain>
    </source>
</reference>